<evidence type="ECO:0000256" key="1">
    <source>
        <dbReference type="SAM" id="MobiDB-lite"/>
    </source>
</evidence>
<feature type="region of interest" description="Disordered" evidence="1">
    <location>
        <begin position="1"/>
        <end position="27"/>
    </location>
</feature>
<organism evidence="2 3">
    <name type="scientific">Pichia kudriavzevii</name>
    <name type="common">Yeast</name>
    <name type="synonym">Issatchenkia orientalis</name>
    <dbReference type="NCBI Taxonomy" id="4909"/>
    <lineage>
        <taxon>Eukaryota</taxon>
        <taxon>Fungi</taxon>
        <taxon>Dikarya</taxon>
        <taxon>Ascomycota</taxon>
        <taxon>Saccharomycotina</taxon>
        <taxon>Pichiomycetes</taxon>
        <taxon>Pichiales</taxon>
        <taxon>Pichiaceae</taxon>
        <taxon>Pichia</taxon>
    </lineage>
</organism>
<accession>A0A099NPG8</accession>
<feature type="compositionally biased region" description="Polar residues" evidence="1">
    <location>
        <begin position="1"/>
        <end position="12"/>
    </location>
</feature>
<evidence type="ECO:0000313" key="2">
    <source>
        <dbReference type="EMBL" id="KGK34708.1"/>
    </source>
</evidence>
<comment type="caution">
    <text evidence="2">The sequence shown here is derived from an EMBL/GenBank/DDBJ whole genome shotgun (WGS) entry which is preliminary data.</text>
</comment>
<dbReference type="EMBL" id="JQFK01001365">
    <property type="protein sequence ID" value="KGK34708.1"/>
    <property type="molecule type" value="Genomic_DNA"/>
</dbReference>
<dbReference type="AlphaFoldDB" id="A0A099NPG8"/>
<evidence type="ECO:0000313" key="3">
    <source>
        <dbReference type="Proteomes" id="UP000029867"/>
    </source>
</evidence>
<sequence length="27" mass="2984">MPSPNHTNNTDSLADDKGVTKTRLDQK</sequence>
<gene>
    <name evidence="2" type="ORF">JL09_g6143</name>
</gene>
<proteinExistence type="predicted"/>
<reference evidence="3" key="1">
    <citation type="journal article" date="2014" name="Microb. Cell Fact.">
        <title>Exploiting Issatchenkia orientalis SD108 for succinic acid production.</title>
        <authorList>
            <person name="Xiao H."/>
            <person name="Shao Z."/>
            <person name="Jiang Y."/>
            <person name="Dole S."/>
            <person name="Zhao H."/>
        </authorList>
    </citation>
    <scope>NUCLEOTIDE SEQUENCE [LARGE SCALE GENOMIC DNA]</scope>
    <source>
        <strain evidence="3">SD108</strain>
    </source>
</reference>
<feature type="compositionally biased region" description="Basic and acidic residues" evidence="1">
    <location>
        <begin position="14"/>
        <end position="27"/>
    </location>
</feature>
<protein>
    <submittedName>
        <fullName evidence="2">Uncharacterized protein</fullName>
    </submittedName>
</protein>
<dbReference type="Proteomes" id="UP000029867">
    <property type="component" value="Unassembled WGS sequence"/>
</dbReference>
<dbReference type="HOGENOM" id="CLU_3415228_0_0_1"/>
<name>A0A099NPG8_PICKU</name>